<dbReference type="PANTHER" id="PTHR33988">
    <property type="entry name" value="ENDORIBONUCLEASE MAZF-RELATED"/>
    <property type="match status" value="1"/>
</dbReference>
<dbReference type="GO" id="GO:0003677">
    <property type="term" value="F:DNA binding"/>
    <property type="evidence" value="ECO:0007669"/>
    <property type="project" value="InterPro"/>
</dbReference>
<keyword evidence="3" id="KW-0255">Endonuclease</keyword>
<evidence type="ECO:0000256" key="3">
    <source>
        <dbReference type="PIRNR" id="PIRNR033490"/>
    </source>
</evidence>
<dbReference type="KEGG" id="arep:ID810_06135"/>
<comment type="similarity">
    <text evidence="1 3">Belongs to the PemK/MazF family.</text>
</comment>
<dbReference type="GO" id="GO:0016075">
    <property type="term" value="P:rRNA catabolic process"/>
    <property type="evidence" value="ECO:0007669"/>
    <property type="project" value="TreeGrafter"/>
</dbReference>
<dbReference type="PIRSF" id="PIRSF033490">
    <property type="entry name" value="MazF"/>
    <property type="match status" value="1"/>
</dbReference>
<dbReference type="GO" id="GO:0016787">
    <property type="term" value="F:hydrolase activity"/>
    <property type="evidence" value="ECO:0007669"/>
    <property type="project" value="UniProtKB-KW"/>
</dbReference>
<evidence type="ECO:0000313" key="5">
    <source>
        <dbReference type="Proteomes" id="UP000594637"/>
    </source>
</evidence>
<dbReference type="SUPFAM" id="SSF50118">
    <property type="entry name" value="Cell growth inhibitor/plasmid maintenance toxic component"/>
    <property type="match status" value="1"/>
</dbReference>
<accession>A0A7T0LMV9</accession>
<dbReference type="EMBL" id="CP063989">
    <property type="protein sequence ID" value="QPL06585.1"/>
    <property type="molecule type" value="Genomic_DNA"/>
</dbReference>
<protein>
    <recommendedName>
        <fullName evidence="3">mRNA interferase</fullName>
        <ecNumber evidence="3">3.1.-.-</ecNumber>
    </recommendedName>
</protein>
<dbReference type="Proteomes" id="UP000594637">
    <property type="component" value="Chromosome"/>
</dbReference>
<dbReference type="EC" id="3.1.-.-" evidence="3"/>
<gene>
    <name evidence="4" type="ORF">ID810_06135</name>
</gene>
<dbReference type="Gene3D" id="2.30.30.110">
    <property type="match status" value="1"/>
</dbReference>
<proteinExistence type="inferred from homology"/>
<dbReference type="InterPro" id="IPR003477">
    <property type="entry name" value="PemK-like"/>
</dbReference>
<evidence type="ECO:0000256" key="2">
    <source>
        <dbReference type="ARBA" id="ARBA00022649"/>
    </source>
</evidence>
<organism evidence="4 5">
    <name type="scientific">Actinomyces respiraculi</name>
    <dbReference type="NCBI Taxonomy" id="2744574"/>
    <lineage>
        <taxon>Bacteria</taxon>
        <taxon>Bacillati</taxon>
        <taxon>Actinomycetota</taxon>
        <taxon>Actinomycetes</taxon>
        <taxon>Actinomycetales</taxon>
        <taxon>Actinomycetaceae</taxon>
        <taxon>Actinomyces</taxon>
    </lineage>
</organism>
<keyword evidence="2" id="KW-1277">Toxin-antitoxin system</keyword>
<evidence type="ECO:0000313" key="4">
    <source>
        <dbReference type="EMBL" id="QPL06585.1"/>
    </source>
</evidence>
<keyword evidence="5" id="KW-1185">Reference proteome</keyword>
<dbReference type="GO" id="GO:0006402">
    <property type="term" value="P:mRNA catabolic process"/>
    <property type="evidence" value="ECO:0007669"/>
    <property type="project" value="TreeGrafter"/>
</dbReference>
<sequence length="118" mass="13549">MGVGRVDMTPRPITGEIWWAQPDSTVGREQFGRRPVLIVSNEQYHQVVTTLVITVPLTTTDRGWSNHVRVCPEGLGRASFAMTEQVRTISRQRLVERIGRVDSQTMAEVRMWISDWIR</sequence>
<name>A0A7T0LMV9_9ACTO</name>
<keyword evidence="3" id="KW-0540">Nuclease</keyword>
<dbReference type="InterPro" id="IPR011067">
    <property type="entry name" value="Plasmid_toxin/cell-grow_inhib"/>
</dbReference>
<dbReference type="GO" id="GO:0004521">
    <property type="term" value="F:RNA endonuclease activity"/>
    <property type="evidence" value="ECO:0007669"/>
    <property type="project" value="TreeGrafter"/>
</dbReference>
<dbReference type="Pfam" id="PF02452">
    <property type="entry name" value="PemK_toxin"/>
    <property type="match status" value="1"/>
</dbReference>
<evidence type="ECO:0000256" key="1">
    <source>
        <dbReference type="ARBA" id="ARBA00007521"/>
    </source>
</evidence>
<dbReference type="AlphaFoldDB" id="A0A7T0LMV9"/>
<reference evidence="4 5" key="1">
    <citation type="submission" date="2020-11" db="EMBL/GenBank/DDBJ databases">
        <title>Actinomyces sp. ZJ750.</title>
        <authorList>
            <person name="Zhou J."/>
        </authorList>
    </citation>
    <scope>NUCLEOTIDE SEQUENCE [LARGE SCALE GENOMIC DNA]</scope>
    <source>
        <strain evidence="4 5">ZJ750</strain>
    </source>
</reference>
<keyword evidence="3" id="KW-0378">Hydrolase</keyword>
<comment type="function">
    <text evidence="3">Toxic component of a type II toxin-antitoxin (TA) system.</text>
</comment>